<protein>
    <submittedName>
        <fullName evidence="3">ATP-binding protein</fullName>
    </submittedName>
</protein>
<evidence type="ECO:0000313" key="4">
    <source>
        <dbReference type="Proteomes" id="UP000308530"/>
    </source>
</evidence>
<dbReference type="PIRSF" id="PIRSF034081">
    <property type="entry name" value="ATPase_Atu1862"/>
    <property type="match status" value="1"/>
</dbReference>
<dbReference type="InterPro" id="IPR014588">
    <property type="entry name" value="ATPase_Atu1862_pred"/>
</dbReference>
<feature type="region of interest" description="Disordered" evidence="1">
    <location>
        <begin position="485"/>
        <end position="508"/>
    </location>
</feature>
<name>A0ABX6QQ70_9HYPH</name>
<dbReference type="Proteomes" id="UP000308530">
    <property type="component" value="Chromosome"/>
</dbReference>
<organism evidence="3 4">
    <name type="scientific">Peteryoungia desertarenae</name>
    <dbReference type="NCBI Taxonomy" id="1813451"/>
    <lineage>
        <taxon>Bacteria</taxon>
        <taxon>Pseudomonadati</taxon>
        <taxon>Pseudomonadota</taxon>
        <taxon>Alphaproteobacteria</taxon>
        <taxon>Hyphomicrobiales</taxon>
        <taxon>Rhizobiaceae</taxon>
        <taxon>Peteryoungia</taxon>
    </lineage>
</organism>
<keyword evidence="3" id="KW-0547">Nucleotide-binding</keyword>
<gene>
    <name evidence="3" type="ORF">FE840_014695</name>
</gene>
<dbReference type="PANTHER" id="PTHR42957">
    <property type="entry name" value="HELICASE MJ1565-RELATED"/>
    <property type="match status" value="1"/>
</dbReference>
<feature type="region of interest" description="Disordered" evidence="1">
    <location>
        <begin position="314"/>
        <end position="335"/>
    </location>
</feature>
<dbReference type="RefSeq" id="WP_171033664.1">
    <property type="nucleotide sequence ID" value="NZ_CP058350.1"/>
</dbReference>
<dbReference type="Gene3D" id="3.40.50.300">
    <property type="entry name" value="P-loop containing nucleotide triphosphate hydrolases"/>
    <property type="match status" value="1"/>
</dbReference>
<dbReference type="InterPro" id="IPR008571">
    <property type="entry name" value="HerA-like"/>
</dbReference>
<reference evidence="3 4" key="1">
    <citation type="submission" date="2020-06" db="EMBL/GenBank/DDBJ databases">
        <title>Genome sequence of Rhizobium sp strain ADMK78.</title>
        <authorList>
            <person name="Rahi P."/>
        </authorList>
    </citation>
    <scope>NUCLEOTIDE SEQUENCE [LARGE SCALE GENOMIC DNA]</scope>
    <source>
        <strain evidence="3 4">ADMK78</strain>
    </source>
</reference>
<keyword evidence="4" id="KW-1185">Reference proteome</keyword>
<keyword evidence="3" id="KW-0067">ATP-binding</keyword>
<proteinExistence type="predicted"/>
<sequence length="508" mass="55417">MKVGIDMGSVQGGQPAKLDIEELLATRLLVQGNSGSGKSHLLRRLLEQSAQWVQQVIIDPEGDFVTLSDRYGHVVVDGERTEAELAGIADRIRRHRVSCVLTLEGLDVEQQMRAAAAFLNGLFDADREFWFPVLVVVDEAQMFAPSVGGDVSEDARKMSLGAMTNLMCRGRKRGLAGVIATQRLAKLAKNVAAEASNFLMGRTFLDIDMARAADLLGMDRRQAEMFRDLQRGNFVALGPALSRRPLPIVIGAVETSARSSSPKLMPLPDAPQDVEDLIFTPDPEEFTRPIVRRAPPQPRPTTDILAELSRSQPAALAPISTDSPAPSRAAELTAEEREERLSAVLAEILADPQAAYRTDSVLYQEFLVRARMRRVSGPPMPMGEFRRRVAIARAGVDEETAASDGWQTALQLSARVSDDLQGVFLLLATSAIRGEACPSDMRIAKAYGTHSARRARRLLGYFEEQGLIVVHTDFSGKRIVAFPDLEAETQPGDPNAIEEDGPSQSAAE</sequence>
<evidence type="ECO:0000313" key="3">
    <source>
        <dbReference type="EMBL" id="QLF70685.1"/>
    </source>
</evidence>
<evidence type="ECO:0000256" key="1">
    <source>
        <dbReference type="SAM" id="MobiDB-lite"/>
    </source>
</evidence>
<dbReference type="SUPFAM" id="SSF52540">
    <property type="entry name" value="P-loop containing nucleoside triphosphate hydrolases"/>
    <property type="match status" value="1"/>
</dbReference>
<dbReference type="InterPro" id="IPR003593">
    <property type="entry name" value="AAA+_ATPase"/>
</dbReference>
<dbReference type="PANTHER" id="PTHR42957:SF1">
    <property type="entry name" value="HELICASE MJ1565-RELATED"/>
    <property type="match status" value="1"/>
</dbReference>
<dbReference type="EMBL" id="CP058350">
    <property type="protein sequence ID" value="QLF70685.1"/>
    <property type="molecule type" value="Genomic_DNA"/>
</dbReference>
<evidence type="ECO:0000259" key="2">
    <source>
        <dbReference type="SMART" id="SM00382"/>
    </source>
</evidence>
<feature type="domain" description="AAA+ ATPase" evidence="2">
    <location>
        <begin position="24"/>
        <end position="284"/>
    </location>
</feature>
<dbReference type="Pfam" id="PF01935">
    <property type="entry name" value="DUF87"/>
    <property type="match status" value="1"/>
</dbReference>
<dbReference type="GO" id="GO:0005524">
    <property type="term" value="F:ATP binding"/>
    <property type="evidence" value="ECO:0007669"/>
    <property type="project" value="UniProtKB-KW"/>
</dbReference>
<dbReference type="InterPro" id="IPR002789">
    <property type="entry name" value="HerA_central"/>
</dbReference>
<dbReference type="SMART" id="SM00382">
    <property type="entry name" value="AAA"/>
    <property type="match status" value="1"/>
</dbReference>
<accession>A0ABX6QQ70</accession>
<dbReference type="InterPro" id="IPR027417">
    <property type="entry name" value="P-loop_NTPase"/>
</dbReference>